<dbReference type="EMBL" id="CP018839">
    <property type="protein sequence ID" value="APR04357.1"/>
    <property type="molecule type" value="Genomic_DNA"/>
</dbReference>
<protein>
    <submittedName>
        <fullName evidence="1">Uncharacterized protein</fullName>
    </submittedName>
</protein>
<dbReference type="SUPFAM" id="SSF54427">
    <property type="entry name" value="NTF2-like"/>
    <property type="match status" value="1"/>
</dbReference>
<dbReference type="RefSeq" id="WP_146060809.1">
    <property type="nucleotide sequence ID" value="NZ_CP018839.1"/>
</dbReference>
<gene>
    <name evidence="1" type="ORF">Tchl_1498</name>
</gene>
<organism evidence="1 2">
    <name type="scientific">Thauera chlorobenzoica</name>
    <dbReference type="NCBI Taxonomy" id="96773"/>
    <lineage>
        <taxon>Bacteria</taxon>
        <taxon>Pseudomonadati</taxon>
        <taxon>Pseudomonadota</taxon>
        <taxon>Betaproteobacteria</taxon>
        <taxon>Rhodocyclales</taxon>
        <taxon>Zoogloeaceae</taxon>
        <taxon>Thauera</taxon>
    </lineage>
</organism>
<keyword evidence="2" id="KW-1185">Reference proteome</keyword>
<reference evidence="1 2" key="1">
    <citation type="submission" date="2016-12" db="EMBL/GenBank/DDBJ databases">
        <title>Complete genome sequence of Thauera chlorobenzoica, a Betaproteobacterium degrading haloaromatics anaerobically to CO2 and halides.</title>
        <authorList>
            <person name="Goris T."/>
            <person name="Mergelsberg M."/>
            <person name="Boll M."/>
        </authorList>
    </citation>
    <scope>NUCLEOTIDE SEQUENCE [LARGE SCALE GENOMIC DNA]</scope>
    <source>
        <strain evidence="1 2">3CB1</strain>
    </source>
</reference>
<dbReference type="AlphaFoldDB" id="A0A1H5ZBI5"/>
<dbReference type="Proteomes" id="UP000185739">
    <property type="component" value="Chromosome"/>
</dbReference>
<name>A0A1H5ZBI5_9RHOO</name>
<evidence type="ECO:0000313" key="2">
    <source>
        <dbReference type="Proteomes" id="UP000185739"/>
    </source>
</evidence>
<dbReference type="Gene3D" id="3.10.450.50">
    <property type="match status" value="1"/>
</dbReference>
<evidence type="ECO:0000313" key="1">
    <source>
        <dbReference type="EMBL" id="APR04357.1"/>
    </source>
</evidence>
<sequence>MKFPTLSASLAACALSSAAIADDAADFDAALAERYRAVEAAIEARDGARWFRELYDDDIVLTGEGSPAAVRGRAALMPVIAEIVRTTRSCTLTPDPARGQSGALGYSFVTYDCAPDDASAPRYQVRALFVWARKVQGWRVVAETYLMGRM</sequence>
<dbReference type="STRING" id="96773.Tchl_1498"/>
<proteinExistence type="predicted"/>
<dbReference type="OrthoDB" id="8527174at2"/>
<accession>A0A1H5ZBI5</accession>
<dbReference type="InterPro" id="IPR032710">
    <property type="entry name" value="NTF2-like_dom_sf"/>
</dbReference>
<dbReference type="KEGG" id="tcl:Tchl_1498"/>